<reference evidence="3" key="1">
    <citation type="submission" date="2014-01" db="EMBL/GenBank/DDBJ databases">
        <title>The genome of the white-rot fungus Pycnoporus cinnabarinus: a basidiomycete model with a versatile arsenal for lignocellulosic biomass breakdown.</title>
        <authorList>
            <person name="Levasseur A."/>
            <person name="Lomascolo A."/>
            <person name="Ruiz-Duenas F.J."/>
            <person name="Uzan E."/>
            <person name="Piumi F."/>
            <person name="Kues U."/>
            <person name="Ram A.F.J."/>
            <person name="Murat C."/>
            <person name="Haon M."/>
            <person name="Benoit I."/>
            <person name="Arfi Y."/>
            <person name="Chevret D."/>
            <person name="Drula E."/>
            <person name="Kwon M.J."/>
            <person name="Gouret P."/>
            <person name="Lesage-Meessen L."/>
            <person name="Lombard V."/>
            <person name="Mariette J."/>
            <person name="Noirot C."/>
            <person name="Park J."/>
            <person name="Patyshakuliyeva A."/>
            <person name="Wieneger R.A.B."/>
            <person name="Wosten H.A.B."/>
            <person name="Martin F."/>
            <person name="Coutinho P.M."/>
            <person name="de Vries R."/>
            <person name="Martinez A.T."/>
            <person name="Klopp C."/>
            <person name="Pontarotti P."/>
            <person name="Henrissat B."/>
            <person name="Record E."/>
        </authorList>
    </citation>
    <scope>NUCLEOTIDE SEQUENCE [LARGE SCALE GENOMIC DNA]</scope>
    <source>
        <strain evidence="3">BRFM137</strain>
    </source>
</reference>
<feature type="compositionally biased region" description="Polar residues" evidence="1">
    <location>
        <begin position="759"/>
        <end position="772"/>
    </location>
</feature>
<dbReference type="SUPFAM" id="SSF117281">
    <property type="entry name" value="Kelch motif"/>
    <property type="match status" value="1"/>
</dbReference>
<feature type="transmembrane region" description="Helical" evidence="2">
    <location>
        <begin position="513"/>
        <end position="535"/>
    </location>
</feature>
<gene>
    <name evidence="3" type="ORF">BN946_scf184908.g93</name>
</gene>
<dbReference type="Proteomes" id="UP000029665">
    <property type="component" value="Unassembled WGS sequence"/>
</dbReference>
<feature type="transmembrane region" description="Helical" evidence="2">
    <location>
        <begin position="562"/>
        <end position="584"/>
    </location>
</feature>
<evidence type="ECO:0000313" key="3">
    <source>
        <dbReference type="EMBL" id="CDO71335.1"/>
    </source>
</evidence>
<dbReference type="EMBL" id="CCBP010000100">
    <property type="protein sequence ID" value="CDO71335.1"/>
    <property type="molecule type" value="Genomic_DNA"/>
</dbReference>
<dbReference type="HOGENOM" id="CLU_014628_0_0_1"/>
<evidence type="ECO:0000313" key="4">
    <source>
        <dbReference type="Proteomes" id="UP000029665"/>
    </source>
</evidence>
<name>A0A060SAI2_PYCCI</name>
<keyword evidence="4" id="KW-1185">Reference proteome</keyword>
<protein>
    <submittedName>
        <fullName evidence="3">Uncharacterized protein</fullName>
    </submittedName>
</protein>
<sequence>MPVPPLQWINLSQHLQGSAAPPLKDASIGYDDTNHVLLIFGGESQQGFPTSQTYLIDLANLRWTTAQMPSGLTNSPSVRSAALGGDDSAASYRHGHIVIDGESSGGNPATDIWEFDYTSQFWAQVNVSPGGPSGRWGAVGGIDPRVGFTQSANLTTPNNTFYMAGGYDGKTMYPLSEVWRLEVTGTLSSNLAQNVDASWSRIKVSSDVPARVSAGGTMIGQQLVAIGGCTSPPSENAIVDGSCAVQDSQIIDTGTGNVNNLTPCIAPRVDPAVVPNMCKASSSFSSQAFVLFGTFDNSLWDDQGGLNQGEIAVLDVGTGAWARVLPAGDPGPDGKPTYPVPRQGAAAISWSSALVGGTNINAADTLIFGGRDASGNYLSDVWVLRAYNAVLTSSKQTWSGFGSGKLAGGPTATGQGVTVQYLTQCAAPISTSTSSQTSGAPSSTTTSHSSGSPGSSDQAPPSSSPSVAYDTSTVHKAAAAISVALFFPAVAFYRLSSPTVGFTQTNDRHLPLFYFGAVIGLAAYGLGVAGLATAFTSITSTGAGLAKRSASSVNVPTAHSKAGLALFAGMYALVPLLHLIALAIRRFDGRGDGDDTGGRVRTDSTTEKLSMNGRAAITADPTDLDLHQNEFGYNLSPMDRRGQEVWTPGTTPMEITSTNGLMVGHQTPSEHPVLPTPFEGFIHVLFHALLLALSILSLIALWQRAPRAAFGVFLAWTGVFYIILITLAWKGYPRESILSVIFSRLRAEPATFSPVPRTGSPNGSRPMSTNESVAVPFPSEARGPYQHHQPPYRAALSAEHDYPTSLSHGHADADFEDEDEEDEDTRQRRIEEELSRRDVSIVTVPKRRLYVLNPNPPEDTTA</sequence>
<feature type="compositionally biased region" description="Low complexity" evidence="1">
    <location>
        <begin position="431"/>
        <end position="466"/>
    </location>
</feature>
<keyword evidence="2" id="KW-1133">Transmembrane helix</keyword>
<feature type="compositionally biased region" description="Basic and acidic residues" evidence="1">
    <location>
        <begin position="825"/>
        <end position="839"/>
    </location>
</feature>
<feature type="region of interest" description="Disordered" evidence="1">
    <location>
        <begin position="431"/>
        <end position="467"/>
    </location>
</feature>
<dbReference type="Gene3D" id="2.120.10.80">
    <property type="entry name" value="Kelch-type beta propeller"/>
    <property type="match status" value="2"/>
</dbReference>
<dbReference type="OMA" id="RGPYQHH"/>
<feature type="transmembrane region" description="Helical" evidence="2">
    <location>
        <begin position="681"/>
        <end position="702"/>
    </location>
</feature>
<feature type="region of interest" description="Disordered" evidence="1">
    <location>
        <begin position="752"/>
        <end position="839"/>
    </location>
</feature>
<accession>A0A060SAI2</accession>
<dbReference type="PANTHER" id="PTHR23244">
    <property type="entry name" value="KELCH REPEAT DOMAIN"/>
    <property type="match status" value="1"/>
</dbReference>
<keyword evidence="2" id="KW-0472">Membrane</keyword>
<evidence type="ECO:0000256" key="2">
    <source>
        <dbReference type="SAM" id="Phobius"/>
    </source>
</evidence>
<dbReference type="AlphaFoldDB" id="A0A060SAI2"/>
<evidence type="ECO:0000256" key="1">
    <source>
        <dbReference type="SAM" id="MobiDB-lite"/>
    </source>
</evidence>
<proteinExistence type="predicted"/>
<dbReference type="OrthoDB" id="10250130at2759"/>
<feature type="transmembrane region" description="Helical" evidence="2">
    <location>
        <begin position="708"/>
        <end position="729"/>
    </location>
</feature>
<feature type="compositionally biased region" description="Acidic residues" evidence="1">
    <location>
        <begin position="814"/>
        <end position="824"/>
    </location>
</feature>
<dbReference type="STRING" id="5643.A0A060SAI2"/>
<comment type="caution">
    <text evidence="3">The sequence shown here is derived from an EMBL/GenBank/DDBJ whole genome shotgun (WGS) entry which is preliminary data.</text>
</comment>
<feature type="transmembrane region" description="Helical" evidence="2">
    <location>
        <begin position="474"/>
        <end position="493"/>
    </location>
</feature>
<dbReference type="InterPro" id="IPR015915">
    <property type="entry name" value="Kelch-typ_b-propeller"/>
</dbReference>
<keyword evidence="2" id="KW-0812">Transmembrane</keyword>
<organism evidence="3 4">
    <name type="scientific">Pycnoporus cinnabarinus</name>
    <name type="common">Cinnabar-red polypore</name>
    <name type="synonym">Trametes cinnabarina</name>
    <dbReference type="NCBI Taxonomy" id="5643"/>
    <lineage>
        <taxon>Eukaryota</taxon>
        <taxon>Fungi</taxon>
        <taxon>Dikarya</taxon>
        <taxon>Basidiomycota</taxon>
        <taxon>Agaricomycotina</taxon>
        <taxon>Agaricomycetes</taxon>
        <taxon>Polyporales</taxon>
        <taxon>Polyporaceae</taxon>
        <taxon>Trametes</taxon>
    </lineage>
</organism>